<dbReference type="InterPro" id="IPR058532">
    <property type="entry name" value="YjbR/MT2646/Rv2570-like"/>
</dbReference>
<evidence type="ECO:0000313" key="1">
    <source>
        <dbReference type="EMBL" id="SHE86367.1"/>
    </source>
</evidence>
<dbReference type="OrthoDB" id="9789813at2"/>
<sequence length="122" mass="14293">MNIEDFREYCLSFKGTSESFPFLDKNILVFKVMDKMFVYGSIFPKDGKIRMSMKCNRDYSVELRDKYSGVQTGDHTRDLSWNSIYIESDIPDTLIKELVAHSLQEVINGMTKKKQAEYNNLR</sequence>
<accession>A0A1M4WZ05</accession>
<evidence type="ECO:0000313" key="2">
    <source>
        <dbReference type="Proteomes" id="UP000184480"/>
    </source>
</evidence>
<proteinExistence type="predicted"/>
<dbReference type="Gene3D" id="3.90.1150.30">
    <property type="match status" value="1"/>
</dbReference>
<reference evidence="2" key="1">
    <citation type="submission" date="2016-11" db="EMBL/GenBank/DDBJ databases">
        <authorList>
            <person name="Varghese N."/>
            <person name="Submissions S."/>
        </authorList>
    </citation>
    <scope>NUCLEOTIDE SEQUENCE [LARGE SCALE GENOMIC DNA]</scope>
    <source>
        <strain evidence="2">DSM 27370</strain>
    </source>
</reference>
<dbReference type="PANTHER" id="PTHR35145">
    <property type="entry name" value="CYTOPLASMIC PROTEIN-RELATED"/>
    <property type="match status" value="1"/>
</dbReference>
<dbReference type="SUPFAM" id="SSF142906">
    <property type="entry name" value="YjbR-like"/>
    <property type="match status" value="1"/>
</dbReference>
<dbReference type="Proteomes" id="UP000184480">
    <property type="component" value="Unassembled WGS sequence"/>
</dbReference>
<dbReference type="GO" id="GO:0003677">
    <property type="term" value="F:DNA binding"/>
    <property type="evidence" value="ECO:0007669"/>
    <property type="project" value="UniProtKB-KW"/>
</dbReference>
<protein>
    <submittedName>
        <fullName evidence="1">Predicted DNA-binding protein, MmcQ/YjbR family</fullName>
    </submittedName>
</protein>
<dbReference type="RefSeq" id="WP_062176068.1">
    <property type="nucleotide sequence ID" value="NZ_BBXL01000002.1"/>
</dbReference>
<dbReference type="Pfam" id="PF04237">
    <property type="entry name" value="YjbR"/>
    <property type="match status" value="1"/>
</dbReference>
<dbReference type="STRING" id="1346286.SAMN05444362_102356"/>
<dbReference type="InterPro" id="IPR038056">
    <property type="entry name" value="YjbR-like_sf"/>
</dbReference>
<organism evidence="1 2">
    <name type="scientific">Dysgonomonas macrotermitis</name>
    <dbReference type="NCBI Taxonomy" id="1346286"/>
    <lineage>
        <taxon>Bacteria</taxon>
        <taxon>Pseudomonadati</taxon>
        <taxon>Bacteroidota</taxon>
        <taxon>Bacteroidia</taxon>
        <taxon>Bacteroidales</taxon>
        <taxon>Dysgonomonadaceae</taxon>
        <taxon>Dysgonomonas</taxon>
    </lineage>
</organism>
<gene>
    <name evidence="1" type="ORF">SAMN05444362_102356</name>
</gene>
<dbReference type="AlphaFoldDB" id="A0A1M4WZ05"/>
<keyword evidence="2" id="KW-1185">Reference proteome</keyword>
<dbReference type="InterPro" id="IPR007351">
    <property type="entry name" value="YjbR"/>
</dbReference>
<dbReference type="PANTHER" id="PTHR35145:SF1">
    <property type="entry name" value="CYTOPLASMIC PROTEIN"/>
    <property type="match status" value="1"/>
</dbReference>
<dbReference type="EMBL" id="FQUC01000002">
    <property type="protein sequence ID" value="SHE86367.1"/>
    <property type="molecule type" value="Genomic_DNA"/>
</dbReference>
<name>A0A1M4WZ05_9BACT</name>
<keyword evidence="1" id="KW-0238">DNA-binding</keyword>